<evidence type="ECO:0000313" key="1">
    <source>
        <dbReference type="EMBL" id="PTR15370.1"/>
    </source>
</evidence>
<gene>
    <name evidence="1" type="ORF">C8J28_11491</name>
</gene>
<reference evidence="1 2" key="1">
    <citation type="submission" date="2018-04" db="EMBL/GenBank/DDBJ databases">
        <title>Genomic Encyclopedia of Type Strains, Phase III (KMG-III): the genomes of soil and plant-associated and newly described type strains.</title>
        <authorList>
            <person name="Whitman W."/>
        </authorList>
    </citation>
    <scope>NUCLEOTIDE SEQUENCE [LARGE SCALE GENOMIC DNA]</scope>
    <source>
        <strain evidence="1 2">KA25</strain>
    </source>
</reference>
<proteinExistence type="predicted"/>
<dbReference type="EMBL" id="QAOT01000014">
    <property type="protein sequence ID" value="PTR15370.1"/>
    <property type="molecule type" value="Genomic_DNA"/>
</dbReference>
<dbReference type="AlphaFoldDB" id="A0A2T5JZ00"/>
<comment type="caution">
    <text evidence="1">The sequence shown here is derived from an EMBL/GenBank/DDBJ whole genome shotgun (WGS) entry which is preliminary data.</text>
</comment>
<accession>A0A2T5JZ00</accession>
<name>A0A2T5JZ00_9RHOB</name>
<dbReference type="Proteomes" id="UP000244060">
    <property type="component" value="Unassembled WGS sequence"/>
</dbReference>
<keyword evidence="2" id="KW-1185">Reference proteome</keyword>
<evidence type="ECO:0000313" key="2">
    <source>
        <dbReference type="Proteomes" id="UP000244060"/>
    </source>
</evidence>
<sequence length="33" mass="3502">MILQPLAWTGPLTNASARLSPSGNQCHIAEARP</sequence>
<protein>
    <submittedName>
        <fullName evidence="1">Uncharacterized protein</fullName>
    </submittedName>
</protein>
<organism evidence="1 2">
    <name type="scientific">Cereibacter azotoformans</name>
    <dbReference type="NCBI Taxonomy" id="43057"/>
    <lineage>
        <taxon>Bacteria</taxon>
        <taxon>Pseudomonadati</taxon>
        <taxon>Pseudomonadota</taxon>
        <taxon>Alphaproteobacteria</taxon>
        <taxon>Rhodobacterales</taxon>
        <taxon>Paracoccaceae</taxon>
        <taxon>Cereibacter</taxon>
    </lineage>
</organism>